<evidence type="ECO:0000313" key="10">
    <source>
        <dbReference type="Proteomes" id="UP000028545"/>
    </source>
</evidence>
<feature type="domain" description="Golgin subfamily A member 7/ERF4" evidence="8">
    <location>
        <begin position="686"/>
        <end position="810"/>
    </location>
</feature>
<comment type="caution">
    <text evidence="9">The sequence shown here is derived from an EMBL/GenBank/DDBJ whole genome shotgun (WGS) entry which is preliminary data.</text>
</comment>
<feature type="region of interest" description="Disordered" evidence="7">
    <location>
        <begin position="31"/>
        <end position="86"/>
    </location>
</feature>
<keyword evidence="6" id="KW-0472">Membrane</keyword>
<name>A0A084GBX8_PSEDA</name>
<feature type="compositionally biased region" description="Polar residues" evidence="7">
    <location>
        <begin position="481"/>
        <end position="494"/>
    </location>
</feature>
<evidence type="ECO:0000256" key="4">
    <source>
        <dbReference type="ARBA" id="ARBA00018463"/>
    </source>
</evidence>
<reference evidence="9 10" key="1">
    <citation type="journal article" date="2014" name="Genome Announc.">
        <title>Draft genome sequence of the pathogenic fungus Scedosporium apiospermum.</title>
        <authorList>
            <person name="Vandeputte P."/>
            <person name="Ghamrawi S."/>
            <person name="Rechenmann M."/>
            <person name="Iltis A."/>
            <person name="Giraud S."/>
            <person name="Fleury M."/>
            <person name="Thornton C."/>
            <person name="Delhaes L."/>
            <person name="Meyer W."/>
            <person name="Papon N."/>
            <person name="Bouchara J.P."/>
        </authorList>
    </citation>
    <scope>NUCLEOTIDE SEQUENCE [LARGE SCALE GENOMIC DNA]</scope>
    <source>
        <strain evidence="9 10">IHEM 14462</strain>
    </source>
</reference>
<feature type="region of interest" description="Disordered" evidence="7">
    <location>
        <begin position="365"/>
        <end position="562"/>
    </location>
</feature>
<protein>
    <recommendedName>
        <fullName evidence="4">Ras modification protein ERF4</fullName>
    </recommendedName>
</protein>
<dbReference type="PANTHER" id="PTHR13254">
    <property type="entry name" value="GOLGI AUTOANTIGEN, GOLGIN SUBFAMILY A, 7"/>
    <property type="match status" value="1"/>
</dbReference>
<evidence type="ECO:0000259" key="8">
    <source>
        <dbReference type="Pfam" id="PF10256"/>
    </source>
</evidence>
<organism evidence="9 10">
    <name type="scientific">Pseudallescheria apiosperma</name>
    <name type="common">Scedosporium apiospermum</name>
    <dbReference type="NCBI Taxonomy" id="563466"/>
    <lineage>
        <taxon>Eukaryota</taxon>
        <taxon>Fungi</taxon>
        <taxon>Dikarya</taxon>
        <taxon>Ascomycota</taxon>
        <taxon>Pezizomycotina</taxon>
        <taxon>Sordariomycetes</taxon>
        <taxon>Hypocreomycetidae</taxon>
        <taxon>Microascales</taxon>
        <taxon>Microascaceae</taxon>
        <taxon>Scedosporium</taxon>
    </lineage>
</organism>
<evidence type="ECO:0000256" key="2">
    <source>
        <dbReference type="ARBA" id="ARBA00007732"/>
    </source>
</evidence>
<comment type="subunit">
    <text evidence="3">Interacts with ERF2.</text>
</comment>
<feature type="compositionally biased region" description="Polar residues" evidence="7">
    <location>
        <begin position="32"/>
        <end position="41"/>
    </location>
</feature>
<feature type="region of interest" description="Disordered" evidence="7">
    <location>
        <begin position="613"/>
        <end position="646"/>
    </location>
</feature>
<dbReference type="OrthoDB" id="5377273at2759"/>
<feature type="compositionally biased region" description="Low complexity" evidence="7">
    <location>
        <begin position="626"/>
        <end position="646"/>
    </location>
</feature>
<dbReference type="Proteomes" id="UP000028545">
    <property type="component" value="Unassembled WGS sequence"/>
</dbReference>
<evidence type="ECO:0000256" key="1">
    <source>
        <dbReference type="ARBA" id="ARBA00004406"/>
    </source>
</evidence>
<dbReference type="Pfam" id="PF10256">
    <property type="entry name" value="Erf4"/>
    <property type="match status" value="1"/>
</dbReference>
<evidence type="ECO:0000256" key="6">
    <source>
        <dbReference type="ARBA" id="ARBA00023136"/>
    </source>
</evidence>
<dbReference type="VEuPathDB" id="FungiDB:SAPIO_CDS2963"/>
<dbReference type="GeneID" id="27722035"/>
<feature type="compositionally biased region" description="Basic and acidic residues" evidence="7">
    <location>
        <begin position="613"/>
        <end position="622"/>
    </location>
</feature>
<dbReference type="AlphaFoldDB" id="A0A084GBX8"/>
<dbReference type="GO" id="GO:0006612">
    <property type="term" value="P:protein targeting to membrane"/>
    <property type="evidence" value="ECO:0007669"/>
    <property type="project" value="TreeGrafter"/>
</dbReference>
<evidence type="ECO:0000256" key="5">
    <source>
        <dbReference type="ARBA" id="ARBA00022824"/>
    </source>
</evidence>
<dbReference type="KEGG" id="sapo:SAPIO_CDS2963"/>
<comment type="similarity">
    <text evidence="2">Belongs to the ERF4 family.</text>
</comment>
<dbReference type="GO" id="GO:0005789">
    <property type="term" value="C:endoplasmic reticulum membrane"/>
    <property type="evidence" value="ECO:0007669"/>
    <property type="project" value="UniProtKB-SubCell"/>
</dbReference>
<dbReference type="HOGENOM" id="CLU_338349_0_0_1"/>
<accession>A0A084GBX8</accession>
<dbReference type="InterPro" id="IPR051371">
    <property type="entry name" value="Ras_palmitoyltransferase"/>
</dbReference>
<keyword evidence="5" id="KW-0256">Endoplasmic reticulum</keyword>
<evidence type="ECO:0000313" key="9">
    <source>
        <dbReference type="EMBL" id="KEZ44840.1"/>
    </source>
</evidence>
<feature type="compositionally biased region" description="Polar residues" evidence="7">
    <location>
        <begin position="54"/>
        <end position="64"/>
    </location>
</feature>
<dbReference type="GO" id="GO:0031211">
    <property type="term" value="C:endoplasmic reticulum palmitoyltransferase complex"/>
    <property type="evidence" value="ECO:0007669"/>
    <property type="project" value="TreeGrafter"/>
</dbReference>
<evidence type="ECO:0000256" key="7">
    <source>
        <dbReference type="SAM" id="MobiDB-lite"/>
    </source>
</evidence>
<dbReference type="RefSeq" id="XP_016644639.1">
    <property type="nucleotide sequence ID" value="XM_016785857.1"/>
</dbReference>
<dbReference type="EMBL" id="JOWA01000087">
    <property type="protein sequence ID" value="KEZ44840.1"/>
    <property type="molecule type" value="Genomic_DNA"/>
</dbReference>
<dbReference type="PANTHER" id="PTHR13254:SF0">
    <property type="entry name" value="GOLGIN SUBFAMILY A MEMBER 7_ERF4 DOMAIN-CONTAINING PROTEIN"/>
    <property type="match status" value="1"/>
</dbReference>
<sequence>MLGLWPSPTKPFSAQIVKVVTTPEDSVVLPTHSGTCSWTPASPTPPSLDPNLVTPASCNRSIDSASDFPGHLPPQPPRAATCSALSHPSSPTLPLLLPLSRSLSLSPSRQIPSKSPNPKSDFLGSSPSALALAANLNIAGITCTIQVPTTNPHPKHQIRRPSPEFRTLQAAHLELPSSIVAGSSNRIDDSYPVNNHGSDSIPSNPAVFELDAANLVLIGKGTEENPPIEFFTLEDPFCTFRSPTPSPPPWCPLLLPPPPPPLLPTSPRLRELHRLLPPSALLPHLPRNQCQSQHPASVVAVDESTGNPRIHSPSVQPVYPGLSSPAAQQGQQREHHQELEQQQSSLAAVDSNTAAALAAAAANTPAPTVLTPPPLAATSNPQQRVGRPAKSGHKNPQQQQHRQQQPPSLNPKNQQDQRRLHSPFRSHRAASASPHRPRRPSAARLWNPTNSTPRAPKSAKTIRKRRPSTPPLPSIPLSHPVITSETNPSENLPRTGSGDYPLLSLSEQRQTKHSAKSRPSLQIEHYGTSEKRISLPRSVRHSYDEKRPTNPTPTPTEPNFNWPLPAAIQEQQQDFLQPKKLDKGKGKEIIMTAAAATSPADAVEERGRSFSKDLERGPDVLDPRLSGISGVPDGIGSPISSSSNSSIMGEDVQRDAIQEWGPQHPCYPHLNPYVPVDSPEYASTRIIRVRRDFLIAGDLAPTFSNTYPDILDPVGLSEQEFRRVIEKLNSDLVRIHNPYSFRNILDATLGLLTGWIWDDLGLAGSKSQLNRLEKWIEQWNKEMEKTLGTEEGLVPPKIIPLRKTAYMTLDIQIPDPEIAPVPATPSEHAMYAENNAVEALS</sequence>
<gene>
    <name evidence="9" type="ORF">SAPIO_CDS2963</name>
</gene>
<dbReference type="InterPro" id="IPR019383">
    <property type="entry name" value="Golgin_A_7/ERF4"/>
</dbReference>
<keyword evidence="10" id="KW-1185">Reference proteome</keyword>
<feature type="compositionally biased region" description="Low complexity" evidence="7">
    <location>
        <begin position="396"/>
        <end position="407"/>
    </location>
</feature>
<comment type="subcellular location">
    <subcellularLocation>
        <location evidence="1">Endoplasmic reticulum membrane</location>
        <topology evidence="1">Peripheral membrane protein</topology>
    </subcellularLocation>
</comment>
<feature type="region of interest" description="Disordered" evidence="7">
    <location>
        <begin position="283"/>
        <end position="345"/>
    </location>
</feature>
<evidence type="ECO:0000256" key="3">
    <source>
        <dbReference type="ARBA" id="ARBA00011396"/>
    </source>
</evidence>
<proteinExistence type="inferred from homology"/>